<evidence type="ECO:0000313" key="4">
    <source>
        <dbReference type="Proteomes" id="UP001156690"/>
    </source>
</evidence>
<dbReference type="EMBL" id="BSNX01000075">
    <property type="protein sequence ID" value="GLQ76161.1"/>
    <property type="molecule type" value="Genomic_DNA"/>
</dbReference>
<accession>A0AAV5NZP4</accession>
<dbReference type="Pfam" id="PF02469">
    <property type="entry name" value="Fasciclin"/>
    <property type="match status" value="1"/>
</dbReference>
<reference evidence="4" key="1">
    <citation type="journal article" date="2019" name="Int. J. Syst. Evol. Microbiol.">
        <title>The Global Catalogue of Microorganisms (GCM) 10K type strain sequencing project: providing services to taxonomists for standard genome sequencing and annotation.</title>
        <authorList>
            <consortium name="The Broad Institute Genomics Platform"/>
            <consortium name="The Broad Institute Genome Sequencing Center for Infectious Disease"/>
            <person name="Wu L."/>
            <person name="Ma J."/>
        </authorList>
    </citation>
    <scope>NUCLEOTIDE SEQUENCE [LARGE SCALE GENOMIC DNA]</scope>
    <source>
        <strain evidence="4">NBRC 15640</strain>
    </source>
</reference>
<feature type="domain" description="FAS1" evidence="2">
    <location>
        <begin position="28"/>
        <end position="160"/>
    </location>
</feature>
<dbReference type="InterPro" id="IPR000782">
    <property type="entry name" value="FAS1_domain"/>
</dbReference>
<protein>
    <recommendedName>
        <fullName evidence="2">FAS1 domain-containing protein</fullName>
    </recommendedName>
</protein>
<organism evidence="3 4">
    <name type="scientific">Vibrio penaeicida</name>
    <dbReference type="NCBI Taxonomy" id="104609"/>
    <lineage>
        <taxon>Bacteria</taxon>
        <taxon>Pseudomonadati</taxon>
        <taxon>Pseudomonadota</taxon>
        <taxon>Gammaproteobacteria</taxon>
        <taxon>Vibrionales</taxon>
        <taxon>Vibrionaceae</taxon>
        <taxon>Vibrio</taxon>
    </lineage>
</organism>
<keyword evidence="1" id="KW-0732">Signal</keyword>
<dbReference type="RefSeq" id="WP_126607659.1">
    <property type="nucleotide sequence ID" value="NZ_AP025145.1"/>
</dbReference>
<evidence type="ECO:0000259" key="2">
    <source>
        <dbReference type="PROSITE" id="PS50213"/>
    </source>
</evidence>
<dbReference type="InterPro" id="IPR050904">
    <property type="entry name" value="Adhesion/Biosynth-related"/>
</dbReference>
<dbReference type="AlphaFoldDB" id="A0AAV5NZP4"/>
<keyword evidence="4" id="KW-1185">Reference proteome</keyword>
<evidence type="ECO:0000313" key="3">
    <source>
        <dbReference type="EMBL" id="GLQ76161.1"/>
    </source>
</evidence>
<evidence type="ECO:0000256" key="1">
    <source>
        <dbReference type="SAM" id="SignalP"/>
    </source>
</evidence>
<gene>
    <name evidence="3" type="ORF">GCM10007932_55240</name>
</gene>
<dbReference type="Proteomes" id="UP001156690">
    <property type="component" value="Unassembled WGS sequence"/>
</dbReference>
<dbReference type="SMART" id="SM00554">
    <property type="entry name" value="FAS1"/>
    <property type="match status" value="1"/>
</dbReference>
<feature type="signal peptide" evidence="1">
    <location>
        <begin position="1"/>
        <end position="22"/>
    </location>
</feature>
<dbReference type="PANTHER" id="PTHR10900">
    <property type="entry name" value="PERIOSTIN-RELATED"/>
    <property type="match status" value="1"/>
</dbReference>
<sequence>MFKKILLVAAVALTSFSFMTNAGHHGEKKDIVDVAVSNGSFNTLVAAVKAGGLVDTLKGNGPFTVFAPTDAAFAKLPEGTVDMLLKPENKDKLVAVLTYHVVPGKVMASDVVKLSGASTVQGQDVSIKTMGDKVMIDNANVVLADVKASNGVIHVIDSVILPK</sequence>
<dbReference type="InterPro" id="IPR036378">
    <property type="entry name" value="FAS1_dom_sf"/>
</dbReference>
<dbReference type="Gene3D" id="2.30.180.10">
    <property type="entry name" value="FAS1 domain"/>
    <property type="match status" value="1"/>
</dbReference>
<proteinExistence type="predicted"/>
<comment type="caution">
    <text evidence="3">The sequence shown here is derived from an EMBL/GenBank/DDBJ whole genome shotgun (WGS) entry which is preliminary data.</text>
</comment>
<dbReference type="FunFam" id="2.30.180.10:FF:000019">
    <property type="entry name" value="Cell surface lipoprotein"/>
    <property type="match status" value="1"/>
</dbReference>
<name>A0AAV5NZP4_9VIBR</name>
<dbReference type="PROSITE" id="PS50213">
    <property type="entry name" value="FAS1"/>
    <property type="match status" value="1"/>
</dbReference>
<dbReference type="PANTHER" id="PTHR10900:SF77">
    <property type="entry name" value="FI19380P1"/>
    <property type="match status" value="1"/>
</dbReference>
<feature type="chain" id="PRO_5043349512" description="FAS1 domain-containing protein" evidence="1">
    <location>
        <begin position="23"/>
        <end position="163"/>
    </location>
</feature>
<dbReference type="SUPFAM" id="SSF82153">
    <property type="entry name" value="FAS1 domain"/>
    <property type="match status" value="1"/>
</dbReference>